<proteinExistence type="predicted"/>
<organism evidence="2">
    <name type="scientific">Pandoravirus quercus</name>
    <dbReference type="NCBI Taxonomy" id="2107709"/>
    <lineage>
        <taxon>Viruses</taxon>
        <taxon>Pandoravirus</taxon>
    </lineage>
</organism>
<protein>
    <submittedName>
        <fullName evidence="2">Metallo-dependent hydrolase incomplete domain containing protein</fullName>
    </submittedName>
</protein>
<dbReference type="EMBL" id="MG011689">
    <property type="protein sequence ID" value="AVK74659.1"/>
    <property type="molecule type" value="Genomic_DNA"/>
</dbReference>
<dbReference type="InterPro" id="IPR052050">
    <property type="entry name" value="SecEffector_AnkRepeat"/>
</dbReference>
<dbReference type="KEGG" id="vg:36843800"/>
<dbReference type="RefSeq" id="YP_009482928.1">
    <property type="nucleotide sequence ID" value="NC_037667.1"/>
</dbReference>
<dbReference type="SUPFAM" id="SSF48403">
    <property type="entry name" value="Ankyrin repeat"/>
    <property type="match status" value="1"/>
</dbReference>
<gene>
    <name evidence="2" type="ORF">pqer_cds_237</name>
</gene>
<reference evidence="2" key="1">
    <citation type="journal article" date="2018" name="Nat. Commun.">
        <title>Diversity and evolution of the emerging Pandoraviridae family.</title>
        <authorList>
            <person name="Legendre M."/>
            <person name="Fabre E."/>
            <person name="Poirot O."/>
            <person name="Jeudy S."/>
            <person name="Lartigue A."/>
            <person name="Alempic J.M."/>
            <person name="Beucher L."/>
            <person name="Philippe N."/>
            <person name="Bertaux L."/>
            <person name="Christo-Foroux E."/>
            <person name="Labadie K."/>
            <person name="Coute Y."/>
            <person name="Abergel C."/>
            <person name="Claverie J.M."/>
        </authorList>
    </citation>
    <scope>NUCLEOTIDE SEQUENCE [LARGE SCALE GENOMIC DNA]</scope>
    <source>
        <strain evidence="2">Quercus</strain>
    </source>
</reference>
<dbReference type="PANTHER" id="PTHR46586:SF3">
    <property type="entry name" value="ANKYRIN REPEAT-CONTAINING PROTEIN"/>
    <property type="match status" value="1"/>
</dbReference>
<feature type="region of interest" description="Disordered" evidence="1">
    <location>
        <begin position="1"/>
        <end position="27"/>
    </location>
</feature>
<dbReference type="GeneID" id="36843800"/>
<dbReference type="GO" id="GO:0016787">
    <property type="term" value="F:hydrolase activity"/>
    <property type="evidence" value="ECO:0007669"/>
    <property type="project" value="UniProtKB-KW"/>
</dbReference>
<feature type="compositionally biased region" description="Basic residues" evidence="1">
    <location>
        <begin position="1"/>
        <end position="19"/>
    </location>
</feature>
<evidence type="ECO:0000256" key="1">
    <source>
        <dbReference type="SAM" id="MobiDB-lite"/>
    </source>
</evidence>
<accession>A0A2U7U8B6</accession>
<evidence type="ECO:0000313" key="2">
    <source>
        <dbReference type="EMBL" id="AVK74659.1"/>
    </source>
</evidence>
<keyword evidence="2" id="KW-0378">Hydrolase</keyword>
<dbReference type="Proteomes" id="UP000248852">
    <property type="component" value="Segment"/>
</dbReference>
<sequence length="930" mass="101291">MRRRQHAVRRRRRPKASTRRGHDDLDHKMCVDDPVAPGIGLDSLPVEMVDAIVSKLDDPCDVARCRMASRLFWTRQNRPQDRYPDSACPCSRHLRMPMPRSRYDDQAPYPGHGFHCYPRAISDALARGLVDEADWLWRRYLSALCAPQPLDQAQRRVFPYVHGIDYTIGHAWDTATKRGNVDAIRWAYKALVSVGLCPEPPDGHEAALAGRADVVRCLLDANLLGDTWGAATAAAKGGHLDLVRMLLDAPRRVKDARHQTSVWSSAAVGGHLTVATALLDEFGLGYKRNVTPERCRPFDVETAASTGAIDALVLLWQRHDGAKYARDAVAAAAKACRVDVIEWLISMGVQPDTAEMASACACRGHGPRAPHFDRWRRLCYGFSVSCDAIRCAIDHHDADALGHVGAKEIRLHIKGQCQCRSEIDWRRLLGDLFCETNNPNAPTAQNRDAMAAMTRHDSDVARMALVMAQAHPHMCVAAGWLAIAVRTGNKPVVDALLPHADACAARDAAYEACKTGDQQLFTHLAALCGGPHGLHISLADTHCADMAAFLIDTGAVDTPSVYTLADAVRRGHARIVEAILAHMPVDAGLLSSTHGDSLLHQPHHMLLHGAAEAGSAEIIAILTASAFGPLFDDAAYHVAMETAAKSGRLDLVVQLVDAMRIFGRQPDPQVVSQASVCARLVQQDDHVATASPLSTDEAAVMRSLVDGKTIRMADGYRMGLDTCTRIARVIRRWPRLATPDLITRLIHAGVHAAWLEQLYATHRDLFVDDMIDTLIDAAIMQGAADIVDWFCQRCVMEPSFAAQAALIAVGLCDVAVAQRLLVDGGGAVACNHADLVAAAASAVYDPLTENSCDRDKWRAYRAEQHTPDEKAAADRMDHVDGGRHKYQHAPLRETKARAWVSAWAKTCWRPAAVGIAPAGPCDPPLPAASL</sequence>
<name>A0A2U7U8B6_9VIRU</name>
<dbReference type="PANTHER" id="PTHR46586">
    <property type="entry name" value="ANKYRIN REPEAT-CONTAINING PROTEIN"/>
    <property type="match status" value="1"/>
</dbReference>
<dbReference type="InterPro" id="IPR036770">
    <property type="entry name" value="Ankyrin_rpt-contain_sf"/>
</dbReference>
<dbReference type="Gene3D" id="1.25.40.20">
    <property type="entry name" value="Ankyrin repeat-containing domain"/>
    <property type="match status" value="2"/>
</dbReference>